<dbReference type="InterPro" id="IPR028082">
    <property type="entry name" value="Peripla_BP_I"/>
</dbReference>
<dbReference type="SUPFAM" id="SSF53822">
    <property type="entry name" value="Periplasmic binding protein-like I"/>
    <property type="match status" value="1"/>
</dbReference>
<proteinExistence type="inferred from homology"/>
<dbReference type="AlphaFoldDB" id="A0A9D2SXZ6"/>
<dbReference type="GO" id="GO:0030246">
    <property type="term" value="F:carbohydrate binding"/>
    <property type="evidence" value="ECO:0007669"/>
    <property type="project" value="UniProtKB-ARBA"/>
</dbReference>
<feature type="signal peptide" evidence="4">
    <location>
        <begin position="1"/>
        <end position="19"/>
    </location>
</feature>
<evidence type="ECO:0000259" key="5">
    <source>
        <dbReference type="Pfam" id="PF13407"/>
    </source>
</evidence>
<evidence type="ECO:0000313" key="6">
    <source>
        <dbReference type="EMBL" id="HJC39252.1"/>
    </source>
</evidence>
<reference evidence="6" key="2">
    <citation type="submission" date="2021-04" db="EMBL/GenBank/DDBJ databases">
        <authorList>
            <person name="Gilroy R."/>
        </authorList>
    </citation>
    <scope>NUCLEOTIDE SEQUENCE</scope>
    <source>
        <strain evidence="6">ChiGjej1B1-1692</strain>
    </source>
</reference>
<gene>
    <name evidence="6" type="ORF">H9757_09370</name>
</gene>
<dbReference type="Proteomes" id="UP000823894">
    <property type="component" value="Unassembled WGS sequence"/>
</dbReference>
<evidence type="ECO:0000256" key="4">
    <source>
        <dbReference type="SAM" id="SignalP"/>
    </source>
</evidence>
<comment type="subcellular location">
    <subcellularLocation>
        <location evidence="1">Cell envelope</location>
    </subcellularLocation>
</comment>
<organism evidence="6 7">
    <name type="scientific">Candidatus Mediterraneibacter faecigallinarum</name>
    <dbReference type="NCBI Taxonomy" id="2838669"/>
    <lineage>
        <taxon>Bacteria</taxon>
        <taxon>Bacillati</taxon>
        <taxon>Bacillota</taxon>
        <taxon>Clostridia</taxon>
        <taxon>Lachnospirales</taxon>
        <taxon>Lachnospiraceae</taxon>
        <taxon>Mediterraneibacter</taxon>
    </lineage>
</organism>
<dbReference type="CDD" id="cd19971">
    <property type="entry name" value="PBP1_ABC_sugar_binding-like"/>
    <property type="match status" value="1"/>
</dbReference>
<evidence type="ECO:0000313" key="7">
    <source>
        <dbReference type="Proteomes" id="UP000823894"/>
    </source>
</evidence>
<dbReference type="PANTHER" id="PTHR46847">
    <property type="entry name" value="D-ALLOSE-BINDING PERIPLASMIC PROTEIN-RELATED"/>
    <property type="match status" value="1"/>
</dbReference>
<keyword evidence="3 4" id="KW-0732">Signal</keyword>
<dbReference type="InterPro" id="IPR025997">
    <property type="entry name" value="SBP_2_dom"/>
</dbReference>
<dbReference type="EMBL" id="DWWK01000149">
    <property type="protein sequence ID" value="HJC39252.1"/>
    <property type="molecule type" value="Genomic_DNA"/>
</dbReference>
<reference evidence="6" key="1">
    <citation type="journal article" date="2021" name="PeerJ">
        <title>Extensive microbial diversity within the chicken gut microbiome revealed by metagenomics and culture.</title>
        <authorList>
            <person name="Gilroy R."/>
            <person name="Ravi A."/>
            <person name="Getino M."/>
            <person name="Pursley I."/>
            <person name="Horton D.L."/>
            <person name="Alikhan N.F."/>
            <person name="Baker D."/>
            <person name="Gharbi K."/>
            <person name="Hall N."/>
            <person name="Watson M."/>
            <person name="Adriaenssens E.M."/>
            <person name="Foster-Nyarko E."/>
            <person name="Jarju S."/>
            <person name="Secka A."/>
            <person name="Antonio M."/>
            <person name="Oren A."/>
            <person name="Chaudhuri R.R."/>
            <person name="La Ragione R."/>
            <person name="Hildebrand F."/>
            <person name="Pallen M.J."/>
        </authorList>
    </citation>
    <scope>NUCLEOTIDE SEQUENCE</scope>
    <source>
        <strain evidence="6">ChiGjej1B1-1692</strain>
    </source>
</reference>
<feature type="chain" id="PRO_5038712586" evidence="4">
    <location>
        <begin position="20"/>
        <end position="331"/>
    </location>
</feature>
<comment type="caution">
    <text evidence="6">The sequence shown here is derived from an EMBL/GenBank/DDBJ whole genome shotgun (WGS) entry which is preliminary data.</text>
</comment>
<sequence length="331" mass="35587">MKKRVLLLFLTAACTAAFLGGCKKNVGTPEDNAVVEEPEEEENEEESGRLFGYSCIDMSNPFYETLRDSIQTSLEEQGDSLMTKDPGSDVNTQIEQIQDMIDAEVDAVFLCPVDWEAITPALEALEEADIPVINLDTEVKDADYITAFVGSDNRNAGYVCGENLIEKKPDGGRIVIVESASVNSVIERITGFEEAISNAGFEVVQRIDAGGDMSAVKSAVAEIIQSGEQIDAIMCGNDQMAEQVLAALSEAGNSDPLVYSVDGSPVTKSALMDPGSPMEGIGAQSPINMGKTAVKVAAAVLNGTAFDRETYEETFFINRDNVEMYGTDGWQ</sequence>
<evidence type="ECO:0000256" key="1">
    <source>
        <dbReference type="ARBA" id="ARBA00004196"/>
    </source>
</evidence>
<comment type="similarity">
    <text evidence="2">Belongs to the bacterial solute-binding protein 2 family.</text>
</comment>
<evidence type="ECO:0000256" key="3">
    <source>
        <dbReference type="ARBA" id="ARBA00022729"/>
    </source>
</evidence>
<evidence type="ECO:0000256" key="2">
    <source>
        <dbReference type="ARBA" id="ARBA00007639"/>
    </source>
</evidence>
<dbReference type="GO" id="GO:0030313">
    <property type="term" value="C:cell envelope"/>
    <property type="evidence" value="ECO:0007669"/>
    <property type="project" value="UniProtKB-SubCell"/>
</dbReference>
<name>A0A9D2SXZ6_9FIRM</name>
<protein>
    <submittedName>
        <fullName evidence="6">Sugar ABC transporter substrate-binding protein</fullName>
    </submittedName>
</protein>
<accession>A0A9D2SXZ6</accession>
<dbReference type="PROSITE" id="PS51257">
    <property type="entry name" value="PROKAR_LIPOPROTEIN"/>
    <property type="match status" value="1"/>
</dbReference>
<dbReference type="Gene3D" id="3.40.50.2300">
    <property type="match status" value="2"/>
</dbReference>
<feature type="domain" description="Periplasmic binding protein" evidence="5">
    <location>
        <begin position="51"/>
        <end position="304"/>
    </location>
</feature>
<dbReference type="Pfam" id="PF13407">
    <property type="entry name" value="Peripla_BP_4"/>
    <property type="match status" value="1"/>
</dbReference>
<dbReference type="PANTHER" id="PTHR46847:SF1">
    <property type="entry name" value="D-ALLOSE-BINDING PERIPLASMIC PROTEIN-RELATED"/>
    <property type="match status" value="1"/>
</dbReference>